<evidence type="ECO:0000256" key="1">
    <source>
        <dbReference type="SAM" id="Phobius"/>
    </source>
</evidence>
<feature type="transmembrane region" description="Helical" evidence="1">
    <location>
        <begin position="33"/>
        <end position="51"/>
    </location>
</feature>
<evidence type="ECO:0000313" key="2">
    <source>
        <dbReference type="EMBL" id="EAL60656.1"/>
    </source>
</evidence>
<sequence length="53" mass="6656">MSEPGNITTKRQLQQQLNERITEEINKINQRKIFTYIYIFIFIYIYLYIYIYL</sequence>
<reference evidence="2 3" key="1">
    <citation type="journal article" date="2005" name="Nature">
        <title>The genome of the social amoeba Dictyostelium discoideum.</title>
        <authorList>
            <consortium name="The Dictyostelium discoideum Sequencing Consortium"/>
            <person name="Eichinger L."/>
            <person name="Pachebat J.A."/>
            <person name="Glockner G."/>
            <person name="Rajandream M.A."/>
            <person name="Sucgang R."/>
            <person name="Berriman M."/>
            <person name="Song J."/>
            <person name="Olsen R."/>
            <person name="Szafranski K."/>
            <person name="Xu Q."/>
            <person name="Tunggal B."/>
            <person name="Kummerfeld S."/>
            <person name="Madera M."/>
            <person name="Konfortov B.A."/>
            <person name="Rivero F."/>
            <person name="Bankier A.T."/>
            <person name="Lehmann R."/>
            <person name="Hamlin N."/>
            <person name="Davies R."/>
            <person name="Gaudet P."/>
            <person name="Fey P."/>
            <person name="Pilcher K."/>
            <person name="Chen G."/>
            <person name="Saunders D."/>
            <person name="Sodergren E."/>
            <person name="Davis P."/>
            <person name="Kerhornou A."/>
            <person name="Nie X."/>
            <person name="Hall N."/>
            <person name="Anjard C."/>
            <person name="Hemphill L."/>
            <person name="Bason N."/>
            <person name="Farbrother P."/>
            <person name="Desany B."/>
            <person name="Just E."/>
            <person name="Morio T."/>
            <person name="Rost R."/>
            <person name="Churcher C."/>
            <person name="Cooper J."/>
            <person name="Haydock S."/>
            <person name="van Driessche N."/>
            <person name="Cronin A."/>
            <person name="Goodhead I."/>
            <person name="Muzny D."/>
            <person name="Mourier T."/>
            <person name="Pain A."/>
            <person name="Lu M."/>
            <person name="Harper D."/>
            <person name="Lindsay R."/>
            <person name="Hauser H."/>
            <person name="James K."/>
            <person name="Quiles M."/>
            <person name="Madan Babu M."/>
            <person name="Saito T."/>
            <person name="Buchrieser C."/>
            <person name="Wardroper A."/>
            <person name="Felder M."/>
            <person name="Thangavelu M."/>
            <person name="Johnson D."/>
            <person name="Knights A."/>
            <person name="Loulseged H."/>
            <person name="Mungall K."/>
            <person name="Oliver K."/>
            <person name="Price C."/>
            <person name="Quail M.A."/>
            <person name="Urushihara H."/>
            <person name="Hernandez J."/>
            <person name="Rabbinowitsch E."/>
            <person name="Steffen D."/>
            <person name="Sanders M."/>
            <person name="Ma J."/>
            <person name="Kohara Y."/>
            <person name="Sharp S."/>
            <person name="Simmonds M."/>
            <person name="Spiegler S."/>
            <person name="Tivey A."/>
            <person name="Sugano S."/>
            <person name="White B."/>
            <person name="Walker D."/>
            <person name="Woodward J."/>
            <person name="Winckler T."/>
            <person name="Tanaka Y."/>
            <person name="Shaulsky G."/>
            <person name="Schleicher M."/>
            <person name="Weinstock G."/>
            <person name="Rosenthal A."/>
            <person name="Cox E.C."/>
            <person name="Chisholm R.L."/>
            <person name="Gibbs R."/>
            <person name="Loomis W.F."/>
            <person name="Platzer M."/>
            <person name="Kay R.R."/>
            <person name="Williams J."/>
            <person name="Dear P.H."/>
            <person name="Noegel A.A."/>
            <person name="Barrell B."/>
            <person name="Kuspa A."/>
        </authorList>
    </citation>
    <scope>NUCLEOTIDE SEQUENCE [LARGE SCALE GENOMIC DNA]</scope>
    <source>
        <strain evidence="2 3">AX4</strain>
    </source>
</reference>
<dbReference type="InParanoid" id="Q54BI4"/>
<proteinExistence type="predicted"/>
<dbReference type="GeneID" id="8629332"/>
<organism evidence="2 3">
    <name type="scientific">Dictyostelium discoideum</name>
    <name type="common">Social amoeba</name>
    <dbReference type="NCBI Taxonomy" id="44689"/>
    <lineage>
        <taxon>Eukaryota</taxon>
        <taxon>Amoebozoa</taxon>
        <taxon>Evosea</taxon>
        <taxon>Eumycetozoa</taxon>
        <taxon>Dictyostelia</taxon>
        <taxon>Dictyosteliales</taxon>
        <taxon>Dictyosteliaceae</taxon>
        <taxon>Dictyostelium</taxon>
    </lineage>
</organism>
<evidence type="ECO:0000313" key="3">
    <source>
        <dbReference type="Proteomes" id="UP000002195"/>
    </source>
</evidence>
<gene>
    <name evidence="2" type="ORF">DDB_G0293688</name>
</gene>
<name>Q54BI4_DICDI</name>
<dbReference type="KEGG" id="ddi:DDB_G0293688"/>
<keyword evidence="1" id="KW-0812">Transmembrane</keyword>
<keyword evidence="1" id="KW-1133">Transmembrane helix</keyword>
<dbReference type="HOGENOM" id="CLU_3072697_0_0_1"/>
<protein>
    <submittedName>
        <fullName evidence="2">Uncharacterized protein</fullName>
    </submittedName>
</protein>
<dbReference type="PaxDb" id="44689-DDB0215582"/>
<keyword evidence="1" id="KW-0472">Membrane</keyword>
<dbReference type="Proteomes" id="UP000002195">
    <property type="component" value="Unassembled WGS sequence"/>
</dbReference>
<dbReference type="dictyBase" id="DDB_G0293688"/>
<dbReference type="AlphaFoldDB" id="Q54BI4"/>
<dbReference type="RefSeq" id="XP_629045.1">
    <property type="nucleotide sequence ID" value="XM_629043.1"/>
</dbReference>
<accession>Q54BI4</accession>
<keyword evidence="3" id="KW-1185">Reference proteome</keyword>
<comment type="caution">
    <text evidence="2">The sequence shown here is derived from an EMBL/GenBank/DDBJ whole genome shotgun (WGS) entry which is preliminary data.</text>
</comment>
<dbReference type="EMBL" id="AAFI02000218">
    <property type="protein sequence ID" value="EAL60656.1"/>
    <property type="molecule type" value="Genomic_DNA"/>
</dbReference>